<organism evidence="2 3">
    <name type="scientific">Clostridium tetanomorphum</name>
    <dbReference type="NCBI Taxonomy" id="1553"/>
    <lineage>
        <taxon>Bacteria</taxon>
        <taxon>Bacillati</taxon>
        <taxon>Bacillota</taxon>
        <taxon>Clostridia</taxon>
        <taxon>Eubacteriales</taxon>
        <taxon>Clostridiaceae</taxon>
        <taxon>Clostridium</taxon>
    </lineage>
</organism>
<accession>A0A923ED87</accession>
<feature type="domain" description="Two component regulator three Y" evidence="1">
    <location>
        <begin position="27"/>
        <end position="91"/>
    </location>
</feature>
<feature type="domain" description="Two component regulator three Y" evidence="1">
    <location>
        <begin position="411"/>
        <end position="470"/>
    </location>
</feature>
<dbReference type="Pfam" id="PF07495">
    <property type="entry name" value="Y_Y_Y"/>
    <property type="match status" value="7"/>
</dbReference>
<feature type="domain" description="Two component regulator three Y" evidence="1">
    <location>
        <begin position="126"/>
        <end position="186"/>
    </location>
</feature>
<reference evidence="2 3" key="1">
    <citation type="submission" date="2020-04" db="EMBL/GenBank/DDBJ databases">
        <title>Genomic insights into acetone-butanol-ethanol (ABE) fermentation by sequencing solventogenic clostridia strains.</title>
        <authorList>
            <person name="Brown S."/>
        </authorList>
    </citation>
    <scope>NUCLEOTIDE SEQUENCE [LARGE SCALE GENOMIC DNA]</scope>
    <source>
        <strain evidence="2 3">DJ011</strain>
    </source>
</reference>
<evidence type="ECO:0000259" key="1">
    <source>
        <dbReference type="Pfam" id="PF07495"/>
    </source>
</evidence>
<gene>
    <name evidence="2" type="ORF">HGG79_19300</name>
</gene>
<feature type="domain" description="Two component regulator three Y" evidence="1">
    <location>
        <begin position="217"/>
        <end position="284"/>
    </location>
</feature>
<keyword evidence="3" id="KW-1185">Reference proteome</keyword>
<comment type="caution">
    <text evidence="2">The sequence shown here is derived from an EMBL/GenBank/DDBJ whole genome shotgun (WGS) entry which is preliminary data.</text>
</comment>
<dbReference type="RefSeq" id="WP_035145826.1">
    <property type="nucleotide sequence ID" value="NZ_JAAZWO010000039.1"/>
</dbReference>
<dbReference type="AlphaFoldDB" id="A0A923ED87"/>
<evidence type="ECO:0000313" key="2">
    <source>
        <dbReference type="EMBL" id="MBC2399891.1"/>
    </source>
</evidence>
<dbReference type="InterPro" id="IPR011123">
    <property type="entry name" value="Y_Y_Y"/>
</dbReference>
<name>A0A923ED87_CLOTT</name>
<evidence type="ECO:0000313" key="3">
    <source>
        <dbReference type="Proteomes" id="UP000563151"/>
    </source>
</evidence>
<feature type="domain" description="Two component regulator three Y" evidence="1">
    <location>
        <begin position="315"/>
        <end position="377"/>
    </location>
</feature>
<dbReference type="NCBIfam" id="NF010681">
    <property type="entry name" value="PRK14081.1"/>
    <property type="match status" value="1"/>
</dbReference>
<dbReference type="Proteomes" id="UP000563151">
    <property type="component" value="Unassembled WGS sequence"/>
</dbReference>
<feature type="domain" description="Two component regulator three Y" evidence="1">
    <location>
        <begin position="601"/>
        <end position="665"/>
    </location>
</feature>
<sequence length="666" mass="78091">MNELVIDFNLDSPQEKGKEINILASNTLEERFLYKFFLGCNGVWDTLQDFNENNTFKWIPKDDGKYTIMVQAKPQNSNKMFEYVSRRDFIIGKIEEKFISSINIDKSIVKVGEKINITVSSEKIPLMYRYWIREDFNWNMIKDYSSENILTLTAKNPGKNEILVECKDIYSKNNYDDFNRIEFEVLPLEKIEITDFKCLSSQLLCGVELIFEVNVNNKDNRTVLYKFIKIHEDGTSSCVQDYSTKKIVSYIEEISGNYKLLCYIRDMYSQKEYDDRAIINYNVKRYKEIEIKSFTTDKMSPQICETDILLKAVVYGGKNLLYRYIIDGNYGEDSGYIKNDNYLWKTKMPGEYKITLFVKDSSFEGSFERKKELNFIIDEKSKEPVNIDKVTFDKGNKILKDEELTIMVQASGGLNLRYSFIIKKDGKKQVIDYGISNWTKFIPKEVGKYELEVRVKDKFSRRQYDSHSILYIDVYDFFPATIDYVLYPVKEHFLCGDDILVQVITSNTKDVLIKYALKINGHKVEESDFASSKEYVFTPKCSGIYGIQIYGKNKKSQELFDCKKDIRVVVNDTLPIVNTKIKSDKSKIKENEPAIFSVESNGGKDNLYEFYLMEKDEWIKVQAYSKKNYYSFIPFSKGKYKLLCLCKSSYKKCAYEDYDISEFYVE</sequence>
<proteinExistence type="predicted"/>
<protein>
    <submittedName>
        <fullName evidence="2">Triple tyrosine motif-containing protein</fullName>
    </submittedName>
</protein>
<dbReference type="EMBL" id="JAAZWO010000039">
    <property type="protein sequence ID" value="MBC2399891.1"/>
    <property type="molecule type" value="Genomic_DNA"/>
</dbReference>
<feature type="domain" description="Two component regulator three Y" evidence="1">
    <location>
        <begin position="506"/>
        <end position="569"/>
    </location>
</feature>